<accession>A0A376B369</accession>
<keyword evidence="9" id="KW-0472">Membrane</keyword>
<evidence type="ECO:0000256" key="3">
    <source>
        <dbReference type="ARBA" id="ARBA00022630"/>
    </source>
</evidence>
<keyword evidence="3" id="KW-0285">Flavoprotein</keyword>
<dbReference type="InterPro" id="IPR016171">
    <property type="entry name" value="Vanillyl_alc_oxidase_C-sub2"/>
</dbReference>
<evidence type="ECO:0000256" key="9">
    <source>
        <dbReference type="SAM" id="Phobius"/>
    </source>
</evidence>
<dbReference type="SUPFAM" id="SSF56176">
    <property type="entry name" value="FAD-binding/transporter-associated domain-like"/>
    <property type="match status" value="1"/>
</dbReference>
<dbReference type="PROSITE" id="PS51387">
    <property type="entry name" value="FAD_PCMH"/>
    <property type="match status" value="1"/>
</dbReference>
<dbReference type="InterPro" id="IPR004113">
    <property type="entry name" value="FAD-bd_oxidored_4_C"/>
</dbReference>
<dbReference type="Pfam" id="PF01565">
    <property type="entry name" value="FAD_binding_4"/>
    <property type="match status" value="1"/>
</dbReference>
<protein>
    <recommendedName>
        <fullName evidence="6">D-lactate dehydrogenase (cytochrome)</fullName>
        <ecNumber evidence="6">1.1.2.4</ecNumber>
    </recommendedName>
    <alternativeName>
        <fullName evidence="8">D-lactate ferricytochrome C oxidoreductase</fullName>
    </alternativeName>
</protein>
<dbReference type="AlphaFoldDB" id="A0A376B369"/>
<dbReference type="InterPro" id="IPR016169">
    <property type="entry name" value="FAD-bd_PCMH_sub2"/>
</dbReference>
<gene>
    <name evidence="11" type="ORF">SCODWIG_00896</name>
</gene>
<dbReference type="PANTHER" id="PTHR11748:SF117">
    <property type="entry name" value="AER321WP"/>
    <property type="match status" value="1"/>
</dbReference>
<dbReference type="InterPro" id="IPR006094">
    <property type="entry name" value="Oxid_FAD_bind_N"/>
</dbReference>
<dbReference type="PANTHER" id="PTHR11748">
    <property type="entry name" value="D-LACTATE DEHYDROGENASE"/>
    <property type="match status" value="1"/>
</dbReference>
<dbReference type="GO" id="GO:0004458">
    <property type="term" value="F:D-lactate dehydrogenase (cytochrome) activity"/>
    <property type="evidence" value="ECO:0007669"/>
    <property type="project" value="UniProtKB-EC"/>
</dbReference>
<evidence type="ECO:0000256" key="8">
    <source>
        <dbReference type="ARBA" id="ARBA00083446"/>
    </source>
</evidence>
<dbReference type="Gene3D" id="3.30.70.2740">
    <property type="match status" value="1"/>
</dbReference>
<evidence type="ECO:0000313" key="12">
    <source>
        <dbReference type="Proteomes" id="UP000262825"/>
    </source>
</evidence>
<organism evidence="11 12">
    <name type="scientific">Saccharomycodes ludwigii</name>
    <dbReference type="NCBI Taxonomy" id="36035"/>
    <lineage>
        <taxon>Eukaryota</taxon>
        <taxon>Fungi</taxon>
        <taxon>Dikarya</taxon>
        <taxon>Ascomycota</taxon>
        <taxon>Saccharomycotina</taxon>
        <taxon>Saccharomycetes</taxon>
        <taxon>Saccharomycodales</taxon>
        <taxon>Saccharomycodaceae</taxon>
        <taxon>Saccharomycodes</taxon>
    </lineage>
</organism>
<dbReference type="InterPro" id="IPR016164">
    <property type="entry name" value="FAD-linked_Oxase-like_C"/>
</dbReference>
<comment type="similarity">
    <text evidence="2">Belongs to the FAD-binding oxidoreductase/transferase type 4 family.</text>
</comment>
<dbReference type="EMBL" id="UFAJ01000096">
    <property type="protein sequence ID" value="SSD59135.1"/>
    <property type="molecule type" value="Genomic_DNA"/>
</dbReference>
<evidence type="ECO:0000259" key="10">
    <source>
        <dbReference type="PROSITE" id="PS51387"/>
    </source>
</evidence>
<dbReference type="InterPro" id="IPR036318">
    <property type="entry name" value="FAD-bd_PCMH-like_sf"/>
</dbReference>
<dbReference type="FunFam" id="1.10.45.10:FF:000001">
    <property type="entry name" value="D-lactate dehydrogenase mitochondrial"/>
    <property type="match status" value="1"/>
</dbReference>
<sequence length="594" mass="65092">MIIKPYTGLIPRLALKLQRLKSLDNNNIVNKTCFIRFVTNSSKFQNLKTQQPPSPVTNSKTKKKTYFVPVSIGILIGIALSIGIFKNETSNVSLHQIFPSDSTTPLASLQPPKYGSDDDLEKCILELGKILTRDQITNSIPQIISHSDNGYCPTKPLPSQKPRYIVYPTSTEEVSKIMKIVHKYSIPVVPYGGGTSLEGHIFSTRSGIVLDISRMNKILEVYPEDLDATVQAGVGWQQLNEYLAKQGLESLKLGCDCGPGANICGMIATNASGIGAVKGGSMVRNVISITAVLADGTIIKTKNRPRKTSAGYNLNGLLVGSEGTLAIVTECTVKLQVVAPVETVAVAQFPSVVDCTKCVSELFRKGIVLDAVELLDDNMMRIINESGLVTRKWGQFPTLFFKIGGLNKTVLNEVVKEVTAVSKKNNCKNFDFAKNEDEQKELFDARKNALYIMLAYAQTNIHEDAKMWITDVAVPLSKLASVVKELQDIIKESPFEGMVLGHVGDGNLHANLFYTPDQVDKCRDIAHEMTKVGIANEGTCTGEHGIGNGKRDLLELEVGPDTISTMRKIKLALDSRRILNPDKVFKIDPLDENP</sequence>
<dbReference type="Gene3D" id="1.10.45.10">
    <property type="entry name" value="Vanillyl-alcohol Oxidase, Chain A, domain 4"/>
    <property type="match status" value="1"/>
</dbReference>
<dbReference type="FunFam" id="3.30.70.2740:FF:000001">
    <property type="entry name" value="D-lactate dehydrogenase mitochondrial"/>
    <property type="match status" value="1"/>
</dbReference>
<dbReference type="EC" id="1.1.2.4" evidence="6"/>
<evidence type="ECO:0000256" key="5">
    <source>
        <dbReference type="ARBA" id="ARBA00023002"/>
    </source>
</evidence>
<keyword evidence="5" id="KW-0560">Oxidoreductase</keyword>
<comment type="cofactor">
    <cofactor evidence="1">
        <name>FAD</name>
        <dbReference type="ChEBI" id="CHEBI:57692"/>
    </cofactor>
</comment>
<dbReference type="GO" id="GO:0008720">
    <property type="term" value="F:D-lactate dehydrogenase (NAD+) activity"/>
    <property type="evidence" value="ECO:0007669"/>
    <property type="project" value="TreeGrafter"/>
</dbReference>
<keyword evidence="12" id="KW-1185">Reference proteome</keyword>
<evidence type="ECO:0000256" key="1">
    <source>
        <dbReference type="ARBA" id="ARBA00001974"/>
    </source>
</evidence>
<dbReference type="GO" id="GO:0071949">
    <property type="term" value="F:FAD binding"/>
    <property type="evidence" value="ECO:0007669"/>
    <property type="project" value="InterPro"/>
</dbReference>
<feature type="transmembrane region" description="Helical" evidence="9">
    <location>
        <begin position="66"/>
        <end position="85"/>
    </location>
</feature>
<evidence type="ECO:0000313" key="11">
    <source>
        <dbReference type="EMBL" id="SSD59135.1"/>
    </source>
</evidence>
<name>A0A376B369_9ASCO</name>
<keyword evidence="4" id="KW-0274">FAD</keyword>
<dbReference type="Proteomes" id="UP000262825">
    <property type="component" value="Unassembled WGS sequence"/>
</dbReference>
<dbReference type="VEuPathDB" id="FungiDB:SCODWIG_00896"/>
<keyword evidence="9" id="KW-0812">Transmembrane</keyword>
<evidence type="ECO:0000256" key="4">
    <source>
        <dbReference type="ARBA" id="ARBA00022827"/>
    </source>
</evidence>
<evidence type="ECO:0000256" key="6">
    <source>
        <dbReference type="ARBA" id="ARBA00038897"/>
    </source>
</evidence>
<dbReference type="Gene3D" id="3.30.465.10">
    <property type="match status" value="1"/>
</dbReference>
<reference evidence="12" key="1">
    <citation type="submission" date="2018-06" db="EMBL/GenBank/DDBJ databases">
        <authorList>
            <person name="Guldener U."/>
        </authorList>
    </citation>
    <scope>NUCLEOTIDE SEQUENCE [LARGE SCALE GENOMIC DNA]</scope>
    <source>
        <strain evidence="12">UTAD17</strain>
    </source>
</reference>
<dbReference type="GO" id="GO:0005739">
    <property type="term" value="C:mitochondrion"/>
    <property type="evidence" value="ECO:0007669"/>
    <property type="project" value="TreeGrafter"/>
</dbReference>
<feature type="domain" description="FAD-binding PCMH-type" evidence="10">
    <location>
        <begin position="157"/>
        <end position="338"/>
    </location>
</feature>
<proteinExistence type="inferred from homology"/>
<evidence type="ECO:0000256" key="7">
    <source>
        <dbReference type="ARBA" id="ARBA00051436"/>
    </source>
</evidence>
<comment type="catalytic activity">
    <reaction evidence="7">
        <text>(R)-lactate + 2 Fe(III)-[cytochrome c] = 2 Fe(II)-[cytochrome c] + pyruvate + 2 H(+)</text>
        <dbReference type="Rhea" id="RHEA:13521"/>
        <dbReference type="Rhea" id="RHEA-COMP:10350"/>
        <dbReference type="Rhea" id="RHEA-COMP:14399"/>
        <dbReference type="ChEBI" id="CHEBI:15361"/>
        <dbReference type="ChEBI" id="CHEBI:15378"/>
        <dbReference type="ChEBI" id="CHEBI:16004"/>
        <dbReference type="ChEBI" id="CHEBI:29033"/>
        <dbReference type="ChEBI" id="CHEBI:29034"/>
        <dbReference type="EC" id="1.1.2.4"/>
    </reaction>
</comment>
<dbReference type="InterPro" id="IPR016166">
    <property type="entry name" value="FAD-bd_PCMH"/>
</dbReference>
<dbReference type="SUPFAM" id="SSF55103">
    <property type="entry name" value="FAD-linked oxidases, C-terminal domain"/>
    <property type="match status" value="1"/>
</dbReference>
<dbReference type="Pfam" id="PF02913">
    <property type="entry name" value="FAD-oxidase_C"/>
    <property type="match status" value="1"/>
</dbReference>
<evidence type="ECO:0000256" key="2">
    <source>
        <dbReference type="ARBA" id="ARBA00008000"/>
    </source>
</evidence>
<keyword evidence="9" id="KW-1133">Transmembrane helix</keyword>
<dbReference type="GO" id="GO:1903457">
    <property type="term" value="P:lactate catabolic process"/>
    <property type="evidence" value="ECO:0007669"/>
    <property type="project" value="TreeGrafter"/>
</dbReference>